<name>A0A0U5AQJ8_9BACT</name>
<dbReference type="STRING" id="1653476.THC_0746"/>
<dbReference type="Pfam" id="PF01661">
    <property type="entry name" value="Macro"/>
    <property type="match status" value="1"/>
</dbReference>
<gene>
    <name evidence="2" type="ORF">THC_0746</name>
</gene>
<dbReference type="PANTHER" id="PTHR11106:SF27">
    <property type="entry name" value="MACRO DOMAIN-CONTAINING PROTEIN"/>
    <property type="match status" value="1"/>
</dbReference>
<protein>
    <submittedName>
        <fullName evidence="2">Appr-1-p processing protein</fullName>
    </submittedName>
</protein>
<dbReference type="PATRIC" id="fig|1653476.3.peg.771"/>
<dbReference type="CDD" id="cd02908">
    <property type="entry name" value="Macro_OAADPr_deacetylase"/>
    <property type="match status" value="1"/>
</dbReference>
<feature type="domain" description="Macro" evidence="1">
    <location>
        <begin position="1"/>
        <end position="178"/>
    </location>
</feature>
<dbReference type="InterPro" id="IPR043472">
    <property type="entry name" value="Macro_dom-like"/>
</dbReference>
<dbReference type="KEGG" id="cthi:THC_0746"/>
<evidence type="ECO:0000259" key="1">
    <source>
        <dbReference type="PROSITE" id="PS51154"/>
    </source>
</evidence>
<accession>A0A0U5AQJ8</accession>
<dbReference type="AlphaFoldDB" id="A0A0U5AQJ8"/>
<dbReference type="SMART" id="SM00506">
    <property type="entry name" value="A1pp"/>
    <property type="match status" value="1"/>
</dbReference>
<dbReference type="OrthoDB" id="6194521at2"/>
<organism evidence="2 3">
    <name type="scientific">Caldimicrobium thiodismutans</name>
    <dbReference type="NCBI Taxonomy" id="1653476"/>
    <lineage>
        <taxon>Bacteria</taxon>
        <taxon>Pseudomonadati</taxon>
        <taxon>Thermodesulfobacteriota</taxon>
        <taxon>Thermodesulfobacteria</taxon>
        <taxon>Thermodesulfobacteriales</taxon>
        <taxon>Thermodesulfobacteriaceae</taxon>
        <taxon>Caldimicrobium</taxon>
    </lineage>
</organism>
<dbReference type="InterPro" id="IPR002589">
    <property type="entry name" value="Macro_dom"/>
</dbReference>
<dbReference type="Gene3D" id="3.40.220.10">
    <property type="entry name" value="Leucine Aminopeptidase, subunit E, domain 1"/>
    <property type="match status" value="1"/>
</dbReference>
<reference evidence="2 3" key="1">
    <citation type="journal article" date="2016" name="Int. J. Syst. Evol. Microbiol.">
        <title>Caldimicrobium thiodismutans sp. nov., a sulfur-disproportionating bacterium isolated from a hot spring, and emended description of the genus Caldimicrobium.</title>
        <authorList>
            <person name="Kojima H."/>
            <person name="Umezawa K."/>
            <person name="Fukui M."/>
        </authorList>
    </citation>
    <scope>NUCLEOTIDE SEQUENCE [LARGE SCALE GENOMIC DNA]</scope>
    <source>
        <strain evidence="2 3">TF1</strain>
    </source>
</reference>
<dbReference type="PANTHER" id="PTHR11106">
    <property type="entry name" value="GANGLIOSIDE INDUCED DIFFERENTIATION ASSOCIATED PROTEIN 2-RELATED"/>
    <property type="match status" value="1"/>
</dbReference>
<dbReference type="PROSITE" id="PS51154">
    <property type="entry name" value="MACRO"/>
    <property type="match status" value="1"/>
</dbReference>
<keyword evidence="3" id="KW-1185">Reference proteome</keyword>
<evidence type="ECO:0000313" key="3">
    <source>
        <dbReference type="Proteomes" id="UP000068196"/>
    </source>
</evidence>
<dbReference type="SUPFAM" id="SSF52949">
    <property type="entry name" value="Macro domain-like"/>
    <property type="match status" value="1"/>
</dbReference>
<proteinExistence type="predicted"/>
<evidence type="ECO:0000313" key="2">
    <source>
        <dbReference type="EMBL" id="BAU23137.1"/>
    </source>
</evidence>
<reference evidence="3" key="2">
    <citation type="journal article" date="2016" name="Int. J. Syst. Evol. Microbiol.">
        <title>Caldimicrobium thiodismutans sp. nov., a sulfur-disproportionating bacterium isolated from a hot spring.</title>
        <authorList>
            <person name="Kojima H."/>
            <person name="Umezawa K."/>
            <person name="Fukui M."/>
        </authorList>
    </citation>
    <scope>NUCLEOTIDE SEQUENCE [LARGE SCALE GENOMIC DNA]</scope>
    <source>
        <strain evidence="3">TF1</strain>
    </source>
</reference>
<sequence length="181" mass="19868">MMRIEINNSFLEITQGDITEQEVEAIVNAANERLIPGGGVDGAIHRKGGPAILEELREKYTHCPTGEAVVTGAGNLKAKYVIHAVGPIYKDGKRGEAELLSRAYRSALERAVELGVKSIAFPALSTGAYGYPIKEASEIALKTILDFLKEKGKPELVRMVLFLEEHYNTFVKVLEELKSNL</sequence>
<dbReference type="Proteomes" id="UP000068196">
    <property type="component" value="Chromosome"/>
</dbReference>
<dbReference type="EMBL" id="AP014945">
    <property type="protein sequence ID" value="BAU23137.1"/>
    <property type="molecule type" value="Genomic_DNA"/>
</dbReference>